<dbReference type="OrthoDB" id="17443at10239"/>
<proteinExistence type="predicted"/>
<dbReference type="EMBL" id="KM677185">
    <property type="protein sequence ID" value="AIX12508.1"/>
    <property type="molecule type" value="Genomic_DNA"/>
</dbReference>
<gene>
    <name evidence="2" type="ORF">WRP3_005</name>
</gene>
<evidence type="ECO:0000256" key="1">
    <source>
        <dbReference type="SAM" id="Coils"/>
    </source>
</evidence>
<dbReference type="KEGG" id="vg:24722271"/>
<keyword evidence="3" id="KW-1185">Reference proteome</keyword>
<dbReference type="GeneID" id="24722271"/>
<sequence>MEEQVLGISLVSEVDGKREPYFVGNFIETMFGVPLNTLIENIDVSENESDKLYDVVFTFLNNTELEFSLLKNQLAIWHTDEPDVYNKFKKESERSSEAYLDGLEKQEEELEKINKEKAIRSLKPNGI</sequence>
<keyword evidence="1" id="KW-0175">Coiled coil</keyword>
<accession>A0A0D3MTA4</accession>
<feature type="coiled-coil region" evidence="1">
    <location>
        <begin position="96"/>
        <end position="123"/>
    </location>
</feature>
<organism evidence="2 3">
    <name type="scientific">Lactococcus phage WRP3</name>
    <dbReference type="NCBI Taxonomy" id="1560313"/>
    <lineage>
        <taxon>Viruses</taxon>
        <taxon>Duplodnaviria</taxon>
        <taxon>Heunggongvirae</taxon>
        <taxon>Uroviricota</taxon>
        <taxon>Caudoviricetes</taxon>
        <taxon>Audreyjarvisvirus</taxon>
        <taxon>Audreyjarvisvirus WRP3</taxon>
    </lineage>
</organism>
<dbReference type="Proteomes" id="UP000032686">
    <property type="component" value="Segment"/>
</dbReference>
<name>A0A0D3MTA4_9CAUD</name>
<evidence type="ECO:0000313" key="3">
    <source>
        <dbReference type="Proteomes" id="UP000032686"/>
    </source>
</evidence>
<reference evidence="2 3" key="1">
    <citation type="journal article" date="2015" name="Appl. Environ. Microbiol.">
        <title>Lactococcal 949 group phages recognize a carbohydrate receptor on the host cell surface.</title>
        <authorList>
            <person name="Mahony J."/>
            <person name="Randazzo W."/>
            <person name="Neve H."/>
            <person name="Settanni L."/>
            <person name="van Sinderen D."/>
        </authorList>
    </citation>
    <scope>NUCLEOTIDE SEQUENCE [LARGE SCALE GENOMIC DNA]</scope>
    <source>
        <strain evidence="2">WRP3</strain>
    </source>
</reference>
<dbReference type="RefSeq" id="YP_009147662.1">
    <property type="nucleotide sequence ID" value="NC_027341.1"/>
</dbReference>
<evidence type="ECO:0000313" key="2">
    <source>
        <dbReference type="EMBL" id="AIX12508.1"/>
    </source>
</evidence>
<protein>
    <submittedName>
        <fullName evidence="2">Uncharacterized protein</fullName>
    </submittedName>
</protein>